<dbReference type="SUPFAM" id="SSF48317">
    <property type="entry name" value="Acid phosphatase/Vanadium-dependent haloperoxidase"/>
    <property type="match status" value="1"/>
</dbReference>
<dbReference type="InterPro" id="IPR000326">
    <property type="entry name" value="PAP2/HPO"/>
</dbReference>
<accession>A0ABR5Z136</accession>
<proteinExistence type="predicted"/>
<evidence type="ECO:0000313" key="4">
    <source>
        <dbReference type="Proteomes" id="UP000786387"/>
    </source>
</evidence>
<reference evidence="3 4" key="1">
    <citation type="submission" date="2020-02" db="EMBL/GenBank/DDBJ databases">
        <title>Synteny-based analysis reveals conserved mechanism for high triclosan tolerance in Pseudomonas, as well as instances of horizontal transfer.</title>
        <authorList>
            <person name="Mcfarland A.G."/>
            <person name="Bertucci H.K."/>
            <person name="Litmann E."/>
            <person name="Shen J."/>
            <person name="Huttenhower C."/>
            <person name="Hartmann E.M."/>
        </authorList>
    </citation>
    <scope>NUCLEOTIDE SEQUENCE [LARGE SCALE GENOMIC DNA]</scope>
    <source>
        <strain evidence="3 4">115A1</strain>
    </source>
</reference>
<feature type="transmembrane region" description="Helical" evidence="1">
    <location>
        <begin position="98"/>
        <end position="118"/>
    </location>
</feature>
<organism evidence="3 4">
    <name type="scientific">Stutzerimonas azotifigens</name>
    <dbReference type="NCBI Taxonomy" id="291995"/>
    <lineage>
        <taxon>Bacteria</taxon>
        <taxon>Pseudomonadati</taxon>
        <taxon>Pseudomonadota</taxon>
        <taxon>Gammaproteobacteria</taxon>
        <taxon>Pseudomonadales</taxon>
        <taxon>Pseudomonadaceae</taxon>
        <taxon>Stutzerimonas</taxon>
    </lineage>
</organism>
<protein>
    <submittedName>
        <fullName evidence="3">Phosphatase PAP2 family protein</fullName>
    </submittedName>
</protein>
<keyword evidence="1" id="KW-1133">Transmembrane helix</keyword>
<keyword evidence="1" id="KW-0812">Transmembrane</keyword>
<feature type="transmembrane region" description="Helical" evidence="1">
    <location>
        <begin position="153"/>
        <end position="171"/>
    </location>
</feature>
<dbReference type="InterPro" id="IPR036938">
    <property type="entry name" value="PAP2/HPO_sf"/>
</dbReference>
<dbReference type="EMBL" id="JAAMRF010000005">
    <property type="protein sequence ID" value="MBA1273908.1"/>
    <property type="molecule type" value="Genomic_DNA"/>
</dbReference>
<keyword evidence="4" id="KW-1185">Reference proteome</keyword>
<feature type="domain" description="Phosphatidic acid phosphatase type 2/haloperoxidase" evidence="2">
    <location>
        <begin position="99"/>
        <end position="229"/>
    </location>
</feature>
<gene>
    <name evidence="3" type="ORF">G7026_11105</name>
</gene>
<feature type="transmembrane region" description="Helical" evidence="1">
    <location>
        <begin position="208"/>
        <end position="227"/>
    </location>
</feature>
<sequence>MSCSTSKCSRPFNFHVGMGIPLALMLLLLVNDPTRIDFAIANFFYSPETGFIGRHSWFLEDVLHDRAKQAVIAIGVLAILGFGLSLLPTKLKVWRRSLGYLVLALALSTSIVTPLKALTAVHCPWSLSEFGGSEIHTPLLSEREPTLKPGRCWPGGHASAGFSLIALYFFLRDRRPRAAAWALGLALGLGTVFSIGRMMQGAHFLSHNLWTLLFDWVICLATYRLVLYRPAVKPAGTDIPVSGAAQELVE</sequence>
<comment type="caution">
    <text evidence="3">The sequence shown here is derived from an EMBL/GenBank/DDBJ whole genome shotgun (WGS) entry which is preliminary data.</text>
</comment>
<feature type="transmembrane region" description="Helical" evidence="1">
    <location>
        <begin position="67"/>
        <end position="86"/>
    </location>
</feature>
<evidence type="ECO:0000256" key="1">
    <source>
        <dbReference type="SAM" id="Phobius"/>
    </source>
</evidence>
<dbReference type="CDD" id="cd03396">
    <property type="entry name" value="PAP2_like_6"/>
    <property type="match status" value="1"/>
</dbReference>
<keyword evidence="1" id="KW-0472">Membrane</keyword>
<dbReference type="Proteomes" id="UP000786387">
    <property type="component" value="Unassembled WGS sequence"/>
</dbReference>
<dbReference type="Pfam" id="PF01569">
    <property type="entry name" value="PAP2"/>
    <property type="match status" value="1"/>
</dbReference>
<feature type="transmembrane region" description="Helical" evidence="1">
    <location>
        <begin position="12"/>
        <end position="30"/>
    </location>
</feature>
<evidence type="ECO:0000259" key="2">
    <source>
        <dbReference type="Pfam" id="PF01569"/>
    </source>
</evidence>
<feature type="transmembrane region" description="Helical" evidence="1">
    <location>
        <begin position="178"/>
        <end position="196"/>
    </location>
</feature>
<dbReference type="Gene3D" id="1.20.144.10">
    <property type="entry name" value="Phosphatidic acid phosphatase type 2/haloperoxidase"/>
    <property type="match status" value="1"/>
</dbReference>
<name>A0ABR5Z136_9GAMM</name>
<evidence type="ECO:0000313" key="3">
    <source>
        <dbReference type="EMBL" id="MBA1273908.1"/>
    </source>
</evidence>